<dbReference type="RefSeq" id="WP_003386164.1">
    <property type="nucleotide sequence ID" value="NZ_APBN01000001.1"/>
</dbReference>
<evidence type="ECO:0000313" key="3">
    <source>
        <dbReference type="Proteomes" id="UP000012081"/>
    </source>
</evidence>
<evidence type="ECO:0000313" key="2">
    <source>
        <dbReference type="EMBL" id="EMT54417.1"/>
    </source>
</evidence>
<evidence type="ECO:0000259" key="1">
    <source>
        <dbReference type="Pfam" id="PF13468"/>
    </source>
</evidence>
<proteinExistence type="predicted"/>
<dbReference type="SUPFAM" id="SSF54593">
    <property type="entry name" value="Glyoxalase/Bleomycin resistance protein/Dihydroxybiphenyl dioxygenase"/>
    <property type="match status" value="1"/>
</dbReference>
<dbReference type="PATRIC" id="fig|1300222.3.peg.498"/>
<dbReference type="PANTHER" id="PTHR40265">
    <property type="entry name" value="BLL2707 PROTEIN"/>
    <property type="match status" value="1"/>
</dbReference>
<protein>
    <recommendedName>
        <fullName evidence="1">Glyoxalase-like domain-containing protein</fullName>
    </recommendedName>
</protein>
<feature type="domain" description="Glyoxalase-like" evidence="1">
    <location>
        <begin position="5"/>
        <end position="195"/>
    </location>
</feature>
<dbReference type="AlphaFoldDB" id="M8DLR3"/>
<dbReference type="PANTHER" id="PTHR40265:SF1">
    <property type="entry name" value="GLYOXALASE-LIKE DOMAIN-CONTAINING PROTEIN"/>
    <property type="match status" value="1"/>
</dbReference>
<name>M8DLR3_9BACL</name>
<organism evidence="2 3">
    <name type="scientific">Brevibacillus borstelensis AK1</name>
    <dbReference type="NCBI Taxonomy" id="1300222"/>
    <lineage>
        <taxon>Bacteria</taxon>
        <taxon>Bacillati</taxon>
        <taxon>Bacillota</taxon>
        <taxon>Bacilli</taxon>
        <taxon>Bacillales</taxon>
        <taxon>Paenibacillaceae</taxon>
        <taxon>Brevibacillus</taxon>
    </lineage>
</organism>
<sequence length="271" mass="30390">MKLSFDHLVHFLYRPPLEASDRLKKAGFHTVAGGRHESWGTYNSLSYFGLSYVEFLAVEFPDIAASAENPLVRQLVAEATVGEGMGQLAFRTDEIERWAERFEQRGYQVTGPLPGSRKREDGTFIQWKMLFAEGAEKQRRIPFLIQWDESDEARVNDLTRRGMIAPHENGSQEIAYIALATGNLDEAARDWQEWLGLVAGEEFADERLQAKCRRIQCDGADLLLCQPMGAGVTRDALSTRGERPFLIRFAGPGSSVHSAGIFGGNYEWSSI</sequence>
<dbReference type="Gene3D" id="3.10.180.10">
    <property type="entry name" value="2,3-Dihydroxybiphenyl 1,2-Dioxygenase, domain 1"/>
    <property type="match status" value="1"/>
</dbReference>
<accession>M8DLR3</accession>
<gene>
    <name evidence="2" type="ORF">I532_02395</name>
</gene>
<dbReference type="STRING" id="1300222.I532_02395"/>
<reference evidence="2 3" key="1">
    <citation type="submission" date="2013-03" db="EMBL/GenBank/DDBJ databases">
        <title>Assembly of a new bacterial strain Brevibacillus borstelensis AK1.</title>
        <authorList>
            <person name="Rajan I."/>
            <person name="PoliReddy D."/>
            <person name="Sugumar T."/>
            <person name="Rathinam K."/>
            <person name="Alqarawi S."/>
            <person name="Khalil A.B."/>
            <person name="Sivakumar N."/>
        </authorList>
    </citation>
    <scope>NUCLEOTIDE SEQUENCE [LARGE SCALE GENOMIC DNA]</scope>
    <source>
        <strain evidence="2 3">AK1</strain>
    </source>
</reference>
<keyword evidence="3" id="KW-1185">Reference proteome</keyword>
<dbReference type="EMBL" id="APBN01000001">
    <property type="protein sequence ID" value="EMT54417.1"/>
    <property type="molecule type" value="Genomic_DNA"/>
</dbReference>
<dbReference type="OrthoDB" id="9111355at2"/>
<comment type="caution">
    <text evidence="2">The sequence shown here is derived from an EMBL/GenBank/DDBJ whole genome shotgun (WGS) entry which is preliminary data.</text>
</comment>
<dbReference type="InterPro" id="IPR025870">
    <property type="entry name" value="Glyoxalase-like_dom"/>
</dbReference>
<dbReference type="Proteomes" id="UP000012081">
    <property type="component" value="Unassembled WGS sequence"/>
</dbReference>
<dbReference type="Pfam" id="PF13468">
    <property type="entry name" value="Glyoxalase_3"/>
    <property type="match status" value="1"/>
</dbReference>
<dbReference type="InterPro" id="IPR029068">
    <property type="entry name" value="Glyas_Bleomycin-R_OHBP_Dase"/>
</dbReference>